<feature type="signal peptide" evidence="1">
    <location>
        <begin position="1"/>
        <end position="22"/>
    </location>
</feature>
<organism evidence="2 3">
    <name type="scientific">Chitinophaga terrae</name>
    <name type="common">ex Kim and Jung 2007</name>
    <dbReference type="NCBI Taxonomy" id="408074"/>
    <lineage>
        <taxon>Bacteria</taxon>
        <taxon>Pseudomonadati</taxon>
        <taxon>Bacteroidota</taxon>
        <taxon>Chitinophagia</taxon>
        <taxon>Chitinophagales</taxon>
        <taxon>Chitinophagaceae</taxon>
        <taxon>Chitinophaga</taxon>
    </lineage>
</organism>
<reference evidence="3" key="1">
    <citation type="submission" date="2016-10" db="EMBL/GenBank/DDBJ databases">
        <authorList>
            <person name="Varghese N."/>
            <person name="Submissions S."/>
        </authorList>
    </citation>
    <scope>NUCLEOTIDE SEQUENCE [LARGE SCALE GENOMIC DNA]</scope>
    <source>
        <strain evidence="3">DSM 23920</strain>
    </source>
</reference>
<dbReference type="AlphaFoldDB" id="A0A1H3X1R1"/>
<feature type="chain" id="PRO_5011587140" evidence="1">
    <location>
        <begin position="23"/>
        <end position="171"/>
    </location>
</feature>
<accession>A0A1H3X1R1</accession>
<keyword evidence="1" id="KW-0732">Signal</keyword>
<sequence length="171" mass="19368">MIAKRLPVTTLFSFTVCLIACNAPTGPARVVTIQKNAVPTDTMIATADNIQTDSIASWNRFQQFEGEYPSECQLFEAAPLKARFNALVGKARKTFMERLKVTPPIEVQNHILFDQGYMPGKSTYDEAAIAIDFDRDIIYVGFTINKNLIIFSEKGDTDYPEPFLQWMQQFQ</sequence>
<evidence type="ECO:0000313" key="2">
    <source>
        <dbReference type="EMBL" id="SDZ93326.1"/>
    </source>
</evidence>
<dbReference type="RefSeq" id="WP_089757747.1">
    <property type="nucleotide sequence ID" value="NZ_BKAT01000015.1"/>
</dbReference>
<gene>
    <name evidence="2" type="ORF">SAMN05660909_00216</name>
</gene>
<evidence type="ECO:0000313" key="3">
    <source>
        <dbReference type="Proteomes" id="UP000199656"/>
    </source>
</evidence>
<protein>
    <submittedName>
        <fullName evidence="2">Uncharacterized protein</fullName>
    </submittedName>
</protein>
<evidence type="ECO:0000256" key="1">
    <source>
        <dbReference type="SAM" id="SignalP"/>
    </source>
</evidence>
<dbReference type="EMBL" id="FNRL01000001">
    <property type="protein sequence ID" value="SDZ93326.1"/>
    <property type="molecule type" value="Genomic_DNA"/>
</dbReference>
<name>A0A1H3X1R1_9BACT</name>
<dbReference type="OrthoDB" id="673194at2"/>
<proteinExistence type="predicted"/>
<keyword evidence="3" id="KW-1185">Reference proteome</keyword>
<dbReference type="Proteomes" id="UP000199656">
    <property type="component" value="Unassembled WGS sequence"/>
</dbReference>